<dbReference type="GO" id="GO:0005506">
    <property type="term" value="F:iron ion binding"/>
    <property type="evidence" value="ECO:0007669"/>
    <property type="project" value="InterPro"/>
</dbReference>
<dbReference type="SUPFAM" id="SSF48264">
    <property type="entry name" value="Cytochrome P450"/>
    <property type="match status" value="1"/>
</dbReference>
<dbReference type="PRINTS" id="PR00465">
    <property type="entry name" value="EP450IV"/>
</dbReference>
<reference evidence="8" key="1">
    <citation type="submission" date="2023-03" db="EMBL/GenBank/DDBJ databases">
        <title>Massive genome expansion in bonnet fungi (Mycena s.s.) driven by repeated elements and novel gene families across ecological guilds.</title>
        <authorList>
            <consortium name="Lawrence Berkeley National Laboratory"/>
            <person name="Harder C.B."/>
            <person name="Miyauchi S."/>
            <person name="Viragh M."/>
            <person name="Kuo A."/>
            <person name="Thoen E."/>
            <person name="Andreopoulos B."/>
            <person name="Lu D."/>
            <person name="Skrede I."/>
            <person name="Drula E."/>
            <person name="Henrissat B."/>
            <person name="Morin E."/>
            <person name="Kohler A."/>
            <person name="Barry K."/>
            <person name="LaButti K."/>
            <person name="Morin E."/>
            <person name="Salamov A."/>
            <person name="Lipzen A."/>
            <person name="Mereny Z."/>
            <person name="Hegedus B."/>
            <person name="Baldrian P."/>
            <person name="Stursova M."/>
            <person name="Weitz H."/>
            <person name="Taylor A."/>
            <person name="Grigoriev I.V."/>
            <person name="Nagy L.G."/>
            <person name="Martin F."/>
            <person name="Kauserud H."/>
        </authorList>
    </citation>
    <scope>NUCLEOTIDE SEQUENCE</scope>
    <source>
        <strain evidence="8">CBHHK067</strain>
    </source>
</reference>
<dbReference type="Gene3D" id="1.10.630.10">
    <property type="entry name" value="Cytochrome P450"/>
    <property type="match status" value="1"/>
</dbReference>
<dbReference type="PROSITE" id="PS00086">
    <property type="entry name" value="CYTOCHROME_P450"/>
    <property type="match status" value="1"/>
</dbReference>
<dbReference type="Pfam" id="PF00067">
    <property type="entry name" value="p450"/>
    <property type="match status" value="1"/>
</dbReference>
<evidence type="ECO:0000313" key="8">
    <source>
        <dbReference type="EMBL" id="KAJ7666364.1"/>
    </source>
</evidence>
<evidence type="ECO:0000256" key="6">
    <source>
        <dbReference type="PIRSR" id="PIRSR602403-1"/>
    </source>
</evidence>
<dbReference type="PANTHER" id="PTHR46206">
    <property type="entry name" value="CYTOCHROME P450"/>
    <property type="match status" value="1"/>
</dbReference>
<feature type="binding site" description="axial binding residue" evidence="6">
    <location>
        <position position="459"/>
    </location>
    <ligand>
        <name>heme</name>
        <dbReference type="ChEBI" id="CHEBI:30413"/>
    </ligand>
    <ligandPart>
        <name>Fe</name>
        <dbReference type="ChEBI" id="CHEBI:18248"/>
    </ligandPart>
</feature>
<evidence type="ECO:0000256" key="4">
    <source>
        <dbReference type="ARBA" id="ARBA00023002"/>
    </source>
</evidence>
<organism evidence="8 9">
    <name type="scientific">Mycena rosella</name>
    <name type="common">Pink bonnet</name>
    <name type="synonym">Agaricus rosellus</name>
    <dbReference type="NCBI Taxonomy" id="1033263"/>
    <lineage>
        <taxon>Eukaryota</taxon>
        <taxon>Fungi</taxon>
        <taxon>Dikarya</taxon>
        <taxon>Basidiomycota</taxon>
        <taxon>Agaricomycotina</taxon>
        <taxon>Agaricomycetes</taxon>
        <taxon>Agaricomycetidae</taxon>
        <taxon>Agaricales</taxon>
        <taxon>Marasmiineae</taxon>
        <taxon>Mycenaceae</taxon>
        <taxon>Mycena</taxon>
    </lineage>
</organism>
<evidence type="ECO:0000256" key="5">
    <source>
        <dbReference type="ARBA" id="ARBA00023004"/>
    </source>
</evidence>
<evidence type="ECO:0000256" key="1">
    <source>
        <dbReference type="ARBA" id="ARBA00001971"/>
    </source>
</evidence>
<dbReference type="InterPro" id="IPR036396">
    <property type="entry name" value="Cyt_P450_sf"/>
</dbReference>
<dbReference type="InterPro" id="IPR002403">
    <property type="entry name" value="Cyt_P450_E_grp-IV"/>
</dbReference>
<keyword evidence="6 7" id="KW-0349">Heme</keyword>
<comment type="similarity">
    <text evidence="2 7">Belongs to the cytochrome P450 family.</text>
</comment>
<keyword evidence="7" id="KW-0503">Monooxygenase</keyword>
<dbReference type="EMBL" id="JARKIE010000210">
    <property type="protein sequence ID" value="KAJ7666364.1"/>
    <property type="molecule type" value="Genomic_DNA"/>
</dbReference>
<dbReference type="InterPro" id="IPR001128">
    <property type="entry name" value="Cyt_P450"/>
</dbReference>
<evidence type="ECO:0000256" key="2">
    <source>
        <dbReference type="ARBA" id="ARBA00010617"/>
    </source>
</evidence>
<sequence>MPHHPAMEYLDTKTLLIYGLAAAVSIPWLRSGGESTIPAVAGSKGVISSYLAGLRFPFHAADVVQQGYCQYRNGVFRVATLFRWEYLVSGSQRIAEVASAPEHVISFHEGIIDALQSDYTMGPGITRAPYHVEAIRGSLTRNLGRCFPEVRDEIVHAFEDILSLEGNKWKEFHVRPNITQVVARTSNRLFVGLPLCRVPEYLDLNLKYTVTIFMGSQIIALIPDFLKPLLGPLLSTRKSSLRHALKFLGPIIDERLANERDYGRDWPGKPNDLISWLIDLAEGEERKTEALALRILTTNTAVIHTSSMGLTSALYDLTTYPEHILPLREEVERVIAAEGWTKSALGHMHKIDSFLRESQRLGGVGALGMPRRVVATEGFTFSDGTTIPYGSFLSVPATAIHYDPENYDNATTFDGFRFSRLREQSMGLEDPSDCHRVFNRHMVSTGHDHVVFGHGHHACPGRFFAAMELKAMLAHILITYDVKAETKGIRPLDQWFGVVRFPNSGGKIMIRRRV</sequence>
<comment type="cofactor">
    <cofactor evidence="1 6">
        <name>heme</name>
        <dbReference type="ChEBI" id="CHEBI:30413"/>
    </cofactor>
</comment>
<comment type="caution">
    <text evidence="8">The sequence shown here is derived from an EMBL/GenBank/DDBJ whole genome shotgun (WGS) entry which is preliminary data.</text>
</comment>
<evidence type="ECO:0000256" key="3">
    <source>
        <dbReference type="ARBA" id="ARBA00022723"/>
    </source>
</evidence>
<keyword evidence="5 6" id="KW-0408">Iron</keyword>
<protein>
    <submittedName>
        <fullName evidence="8">Cytochrome P450</fullName>
    </submittedName>
</protein>
<evidence type="ECO:0000256" key="7">
    <source>
        <dbReference type="RuleBase" id="RU000461"/>
    </source>
</evidence>
<dbReference type="AlphaFoldDB" id="A0AAD7CW81"/>
<dbReference type="GO" id="GO:0020037">
    <property type="term" value="F:heme binding"/>
    <property type="evidence" value="ECO:0007669"/>
    <property type="project" value="InterPro"/>
</dbReference>
<keyword evidence="3 6" id="KW-0479">Metal-binding</keyword>
<proteinExistence type="inferred from homology"/>
<accession>A0AAD7CW81</accession>
<evidence type="ECO:0000313" key="9">
    <source>
        <dbReference type="Proteomes" id="UP001221757"/>
    </source>
</evidence>
<keyword evidence="9" id="KW-1185">Reference proteome</keyword>
<dbReference type="CDD" id="cd11041">
    <property type="entry name" value="CYP503A1-like"/>
    <property type="match status" value="1"/>
</dbReference>
<gene>
    <name evidence="8" type="ORF">B0H17DRAFT_1090007</name>
</gene>
<dbReference type="GO" id="GO:0004497">
    <property type="term" value="F:monooxygenase activity"/>
    <property type="evidence" value="ECO:0007669"/>
    <property type="project" value="UniProtKB-KW"/>
</dbReference>
<dbReference type="Proteomes" id="UP001221757">
    <property type="component" value="Unassembled WGS sequence"/>
</dbReference>
<name>A0AAD7CW81_MYCRO</name>
<dbReference type="GO" id="GO:0016705">
    <property type="term" value="F:oxidoreductase activity, acting on paired donors, with incorporation or reduction of molecular oxygen"/>
    <property type="evidence" value="ECO:0007669"/>
    <property type="project" value="InterPro"/>
</dbReference>
<dbReference type="InterPro" id="IPR017972">
    <property type="entry name" value="Cyt_P450_CS"/>
</dbReference>
<keyword evidence="4 7" id="KW-0560">Oxidoreductase</keyword>